<sequence>MAASSQNFPWLESLKTARKTNLVQDGKRKVHYTFPDHTEMVEEYSVSSGELLVRKFKKRNTIGKEGRWEYEVGEELLQGNSQSEHIMESRSNPIIARKDTLKAFQWRIRNLPYPIEVYSVNINDDKTNIIVKTTNKK</sequence>
<name>A0A913X1F4_EXADI</name>
<dbReference type="Pfam" id="PF14913">
    <property type="entry name" value="DPCD"/>
    <property type="match status" value="1"/>
</dbReference>
<accession>A0A913X1F4</accession>
<dbReference type="PANTHER" id="PTHR31921:SF1">
    <property type="entry name" value="PROTEIN DPCD"/>
    <property type="match status" value="1"/>
</dbReference>
<reference evidence="3" key="1">
    <citation type="submission" date="2022-11" db="UniProtKB">
        <authorList>
            <consortium name="EnsemblMetazoa"/>
        </authorList>
    </citation>
    <scope>IDENTIFICATION</scope>
</reference>
<proteinExistence type="inferred from homology"/>
<dbReference type="InterPro" id="IPR026224">
    <property type="entry name" value="DPCD"/>
</dbReference>
<dbReference type="PANTHER" id="PTHR31921">
    <property type="entry name" value="PROTEIN DPCD"/>
    <property type="match status" value="1"/>
</dbReference>
<dbReference type="AlphaFoldDB" id="A0A913X1F4"/>
<protein>
    <recommendedName>
        <fullName evidence="2">Protein DPCD</fullName>
    </recommendedName>
</protein>
<comment type="similarity">
    <text evidence="1">Belongs to the DPCD family.</text>
</comment>
<dbReference type="OrthoDB" id="10256139at2759"/>
<evidence type="ECO:0000256" key="2">
    <source>
        <dbReference type="ARBA" id="ARBA00020330"/>
    </source>
</evidence>
<organism evidence="3 4">
    <name type="scientific">Exaiptasia diaphana</name>
    <name type="common">Tropical sea anemone</name>
    <name type="synonym">Aiptasia pulchella</name>
    <dbReference type="NCBI Taxonomy" id="2652724"/>
    <lineage>
        <taxon>Eukaryota</taxon>
        <taxon>Metazoa</taxon>
        <taxon>Cnidaria</taxon>
        <taxon>Anthozoa</taxon>
        <taxon>Hexacorallia</taxon>
        <taxon>Actiniaria</taxon>
        <taxon>Aiptasiidae</taxon>
        <taxon>Exaiptasia</taxon>
    </lineage>
</organism>
<dbReference type="GeneID" id="110236230"/>
<keyword evidence="4" id="KW-1185">Reference proteome</keyword>
<dbReference type="RefSeq" id="XP_020897385.1">
    <property type="nucleotide sequence ID" value="XM_021041726.1"/>
</dbReference>
<dbReference type="EnsemblMetazoa" id="XM_021041726.1">
    <property type="protein sequence ID" value="XP_020897385.1"/>
    <property type="gene ID" value="LOC110236230"/>
</dbReference>
<evidence type="ECO:0000313" key="3">
    <source>
        <dbReference type="EnsemblMetazoa" id="XP_020897385.1"/>
    </source>
</evidence>
<dbReference type="OMA" id="SSCHRME"/>
<evidence type="ECO:0000256" key="1">
    <source>
        <dbReference type="ARBA" id="ARBA00010597"/>
    </source>
</evidence>
<evidence type="ECO:0000313" key="4">
    <source>
        <dbReference type="Proteomes" id="UP000887567"/>
    </source>
</evidence>
<dbReference type="Proteomes" id="UP000887567">
    <property type="component" value="Unplaced"/>
</dbReference>
<dbReference type="KEGG" id="epa:110236230"/>
<dbReference type="PRINTS" id="PR02065">
    <property type="entry name" value="PROTEINDPCD"/>
</dbReference>